<keyword evidence="2" id="KW-0645">Protease</keyword>
<comment type="cofactor">
    <cofactor evidence="1">
        <name>Mn(2+)</name>
        <dbReference type="ChEBI" id="CHEBI:29035"/>
    </cofactor>
</comment>
<dbReference type="PANTHER" id="PTHR48480">
    <property type="match status" value="1"/>
</dbReference>
<keyword evidence="3" id="KW-0479">Metal-binding</keyword>
<dbReference type="Pfam" id="PF00557">
    <property type="entry name" value="Peptidase_M24"/>
    <property type="match status" value="1"/>
</dbReference>
<keyword evidence="4" id="KW-0378">Hydrolase</keyword>
<accession>A0AAD4RU04</accession>
<dbReference type="AlphaFoldDB" id="A0AAD4RU04"/>
<evidence type="ECO:0000256" key="4">
    <source>
        <dbReference type="ARBA" id="ARBA00022801"/>
    </source>
</evidence>
<proteinExistence type="predicted"/>
<evidence type="ECO:0000313" key="8">
    <source>
        <dbReference type="EMBL" id="KAI3830546.1"/>
    </source>
</evidence>
<dbReference type="PANTHER" id="PTHR48480:SF2">
    <property type="entry name" value="PEPTIDASE D"/>
    <property type="match status" value="1"/>
</dbReference>
<evidence type="ECO:0000259" key="7">
    <source>
        <dbReference type="Pfam" id="PF00557"/>
    </source>
</evidence>
<dbReference type="Gene3D" id="3.90.230.10">
    <property type="entry name" value="Creatinase/methionine aminopeptidase superfamily"/>
    <property type="match status" value="1"/>
</dbReference>
<evidence type="ECO:0000256" key="5">
    <source>
        <dbReference type="ARBA" id="ARBA00023049"/>
    </source>
</evidence>
<dbReference type="GO" id="GO:0006508">
    <property type="term" value="P:proteolysis"/>
    <property type="evidence" value="ECO:0007669"/>
    <property type="project" value="UniProtKB-KW"/>
</dbReference>
<protein>
    <recommendedName>
        <fullName evidence="7">Peptidase M24 domain-containing protein</fullName>
    </recommendedName>
</protein>
<evidence type="ECO:0000256" key="6">
    <source>
        <dbReference type="ARBA" id="ARBA00023211"/>
    </source>
</evidence>
<name>A0AAD4RU04_9MAGN</name>
<evidence type="ECO:0000256" key="1">
    <source>
        <dbReference type="ARBA" id="ARBA00001936"/>
    </source>
</evidence>
<evidence type="ECO:0000256" key="3">
    <source>
        <dbReference type="ARBA" id="ARBA00022723"/>
    </source>
</evidence>
<dbReference type="EMBL" id="JAJJMB010018262">
    <property type="protein sequence ID" value="KAI3830546.1"/>
    <property type="molecule type" value="Genomic_DNA"/>
</dbReference>
<evidence type="ECO:0000256" key="2">
    <source>
        <dbReference type="ARBA" id="ARBA00022670"/>
    </source>
</evidence>
<dbReference type="SUPFAM" id="SSF55920">
    <property type="entry name" value="Creatinase/aminopeptidase"/>
    <property type="match status" value="1"/>
</dbReference>
<dbReference type="Proteomes" id="UP001202328">
    <property type="component" value="Unassembled WGS sequence"/>
</dbReference>
<keyword evidence="5" id="KW-0482">Metalloprotease</keyword>
<dbReference type="InterPro" id="IPR052433">
    <property type="entry name" value="X-Pro_dipept-like"/>
</dbReference>
<reference evidence="8" key="1">
    <citation type="submission" date="2022-04" db="EMBL/GenBank/DDBJ databases">
        <title>A functionally conserved STORR gene fusion in Papaver species that diverged 16.8 million years ago.</title>
        <authorList>
            <person name="Catania T."/>
        </authorList>
    </citation>
    <scope>NUCLEOTIDE SEQUENCE</scope>
    <source>
        <strain evidence="8">S-188037</strain>
    </source>
</reference>
<feature type="domain" description="Peptidase M24" evidence="7">
    <location>
        <begin position="12"/>
        <end position="77"/>
    </location>
</feature>
<keyword evidence="9" id="KW-1185">Reference proteome</keyword>
<keyword evidence="6" id="KW-0464">Manganese</keyword>
<organism evidence="8 9">
    <name type="scientific">Papaver atlanticum</name>
    <dbReference type="NCBI Taxonomy" id="357466"/>
    <lineage>
        <taxon>Eukaryota</taxon>
        <taxon>Viridiplantae</taxon>
        <taxon>Streptophyta</taxon>
        <taxon>Embryophyta</taxon>
        <taxon>Tracheophyta</taxon>
        <taxon>Spermatophyta</taxon>
        <taxon>Magnoliopsida</taxon>
        <taxon>Ranunculales</taxon>
        <taxon>Papaveraceae</taxon>
        <taxon>Papaveroideae</taxon>
        <taxon>Papaver</taxon>
    </lineage>
</organism>
<dbReference type="GO" id="GO:0046872">
    <property type="term" value="F:metal ion binding"/>
    <property type="evidence" value="ECO:0007669"/>
    <property type="project" value="UniProtKB-KW"/>
</dbReference>
<comment type="caution">
    <text evidence="8">The sequence shown here is derived from an EMBL/GenBank/DDBJ whole genome shotgun (WGS) entry which is preliminary data.</text>
</comment>
<dbReference type="GO" id="GO:0008237">
    <property type="term" value="F:metallopeptidase activity"/>
    <property type="evidence" value="ECO:0007669"/>
    <property type="project" value="UniProtKB-KW"/>
</dbReference>
<dbReference type="InterPro" id="IPR036005">
    <property type="entry name" value="Creatinase/aminopeptidase-like"/>
</dbReference>
<evidence type="ECO:0000313" key="9">
    <source>
        <dbReference type="Proteomes" id="UP001202328"/>
    </source>
</evidence>
<gene>
    <name evidence="8" type="ORF">MKW98_030709</name>
</gene>
<dbReference type="InterPro" id="IPR000994">
    <property type="entry name" value="Pept_M24"/>
</dbReference>
<sequence>MEIIYRIQFLQTFEDGDMALFDMGAEYNFYGSDITCSFPVNGKFISDQQLISNSVLNAHDDVISTMKPGVNWVDMHKCLAVVGA</sequence>